<proteinExistence type="predicted"/>
<reference evidence="1 2" key="1">
    <citation type="submission" date="2020-07" db="EMBL/GenBank/DDBJ databases">
        <title>Genomic Encyclopedia of Type Strains, Phase IV (KMG-V): Genome sequencing to study the core and pangenomes of soil and plant-associated prokaryotes.</title>
        <authorList>
            <person name="Whitman W."/>
        </authorList>
    </citation>
    <scope>NUCLEOTIDE SEQUENCE [LARGE SCALE GENOMIC DNA]</scope>
    <source>
        <strain evidence="1 2">SAS40</strain>
    </source>
</reference>
<dbReference type="EMBL" id="JACBYR010000001">
    <property type="protein sequence ID" value="NYE81401.1"/>
    <property type="molecule type" value="Genomic_DNA"/>
</dbReference>
<evidence type="ECO:0000313" key="2">
    <source>
        <dbReference type="Proteomes" id="UP000542125"/>
    </source>
</evidence>
<keyword evidence="2" id="KW-1185">Reference proteome</keyword>
<evidence type="ECO:0000313" key="1">
    <source>
        <dbReference type="EMBL" id="NYE81401.1"/>
    </source>
</evidence>
<dbReference type="AlphaFoldDB" id="A0A7Y9IQV3"/>
<protein>
    <submittedName>
        <fullName evidence="1">NAD(P)-dependent dehydrogenase (Short-subunit alcohol dehydrogenase family)</fullName>
    </submittedName>
</protein>
<organism evidence="1 2">
    <name type="scientific">Pigmentiphaga litoralis</name>
    <dbReference type="NCBI Taxonomy" id="516702"/>
    <lineage>
        <taxon>Bacteria</taxon>
        <taxon>Pseudomonadati</taxon>
        <taxon>Pseudomonadota</taxon>
        <taxon>Betaproteobacteria</taxon>
        <taxon>Burkholderiales</taxon>
        <taxon>Alcaligenaceae</taxon>
        <taxon>Pigmentiphaga</taxon>
    </lineage>
</organism>
<dbReference type="Proteomes" id="UP000542125">
    <property type="component" value="Unassembled WGS sequence"/>
</dbReference>
<name>A0A7Y9IQV3_9BURK</name>
<sequence length="60" mass="6285">MPAISHATCGITHSGYTPPKRAPVRRAAIPAEIAQAVSMLIESHYVTGEILLSDGGLNLT</sequence>
<accession>A0A7Y9IQV3</accession>
<dbReference type="Gene3D" id="3.40.50.720">
    <property type="entry name" value="NAD(P)-binding Rossmann-like Domain"/>
    <property type="match status" value="1"/>
</dbReference>
<dbReference type="InterPro" id="IPR036291">
    <property type="entry name" value="NAD(P)-bd_dom_sf"/>
</dbReference>
<dbReference type="SUPFAM" id="SSF51735">
    <property type="entry name" value="NAD(P)-binding Rossmann-fold domains"/>
    <property type="match status" value="1"/>
</dbReference>
<comment type="caution">
    <text evidence="1">The sequence shown here is derived from an EMBL/GenBank/DDBJ whole genome shotgun (WGS) entry which is preliminary data.</text>
</comment>
<gene>
    <name evidence="1" type="ORF">FHW18_000672</name>
</gene>